<feature type="transmembrane region" description="Helical" evidence="8">
    <location>
        <begin position="126"/>
        <end position="146"/>
    </location>
</feature>
<organism evidence="9 10">
    <name type="scientific">Nitratireductor thuwali</name>
    <dbReference type="NCBI Taxonomy" id="2267699"/>
    <lineage>
        <taxon>Bacteria</taxon>
        <taxon>Pseudomonadati</taxon>
        <taxon>Pseudomonadota</taxon>
        <taxon>Alphaproteobacteria</taxon>
        <taxon>Hyphomicrobiales</taxon>
        <taxon>Phyllobacteriaceae</taxon>
        <taxon>Nitratireductor</taxon>
    </lineage>
</organism>
<dbReference type="PANTHER" id="PTHR30269">
    <property type="entry name" value="TRANSMEMBRANE PROTEIN YFCA"/>
    <property type="match status" value="1"/>
</dbReference>
<dbReference type="InterPro" id="IPR052017">
    <property type="entry name" value="TSUP"/>
</dbReference>
<evidence type="ECO:0000256" key="3">
    <source>
        <dbReference type="ARBA" id="ARBA00022448"/>
    </source>
</evidence>
<dbReference type="Proteomes" id="UP001342418">
    <property type="component" value="Chromosome"/>
</dbReference>
<keyword evidence="10" id="KW-1185">Reference proteome</keyword>
<gene>
    <name evidence="9" type="ORF">NTH_01721</name>
</gene>
<evidence type="ECO:0000256" key="8">
    <source>
        <dbReference type="RuleBase" id="RU363041"/>
    </source>
</evidence>
<dbReference type="Pfam" id="PF01925">
    <property type="entry name" value="TauE"/>
    <property type="match status" value="1"/>
</dbReference>
<reference evidence="9 10" key="1">
    <citation type="submission" date="2018-07" db="EMBL/GenBank/DDBJ databases">
        <title>Genome sequence of Nitratireductor thuwali#1536.</title>
        <authorList>
            <person name="Michoud G."/>
            <person name="Merlino G."/>
            <person name="Sefrji F.O."/>
            <person name="Daffonchio D."/>
        </authorList>
    </citation>
    <scope>NUCLEOTIDE SEQUENCE [LARGE SCALE GENOMIC DNA]</scope>
    <source>
        <strain evidence="10">Nit1536</strain>
    </source>
</reference>
<feature type="transmembrane region" description="Helical" evidence="8">
    <location>
        <begin position="74"/>
        <end position="93"/>
    </location>
</feature>
<keyword evidence="3" id="KW-0813">Transport</keyword>
<evidence type="ECO:0000256" key="4">
    <source>
        <dbReference type="ARBA" id="ARBA00022475"/>
    </source>
</evidence>
<dbReference type="InterPro" id="IPR002781">
    <property type="entry name" value="TM_pro_TauE-like"/>
</dbReference>
<feature type="transmembrane region" description="Helical" evidence="8">
    <location>
        <begin position="152"/>
        <end position="175"/>
    </location>
</feature>
<evidence type="ECO:0000313" key="10">
    <source>
        <dbReference type="Proteomes" id="UP001342418"/>
    </source>
</evidence>
<evidence type="ECO:0000313" key="9">
    <source>
        <dbReference type="EMBL" id="UUP17259.1"/>
    </source>
</evidence>
<evidence type="ECO:0000256" key="1">
    <source>
        <dbReference type="ARBA" id="ARBA00004651"/>
    </source>
</evidence>
<feature type="transmembrane region" description="Helical" evidence="8">
    <location>
        <begin position="195"/>
        <end position="217"/>
    </location>
</feature>
<proteinExistence type="inferred from homology"/>
<evidence type="ECO:0000256" key="6">
    <source>
        <dbReference type="ARBA" id="ARBA00022989"/>
    </source>
</evidence>
<dbReference type="RefSeq" id="WP_338529612.1">
    <property type="nucleotide sequence ID" value="NZ_CP030941.1"/>
</dbReference>
<dbReference type="EMBL" id="CP030941">
    <property type="protein sequence ID" value="UUP17259.1"/>
    <property type="molecule type" value="Genomic_DNA"/>
</dbReference>
<keyword evidence="6 8" id="KW-1133">Transmembrane helix</keyword>
<comment type="similarity">
    <text evidence="2 8">Belongs to the 4-toluene sulfonate uptake permease (TSUP) (TC 2.A.102) family.</text>
</comment>
<feature type="transmembrane region" description="Helical" evidence="8">
    <location>
        <begin position="223"/>
        <end position="243"/>
    </location>
</feature>
<comment type="subcellular location">
    <subcellularLocation>
        <location evidence="1 8">Cell membrane</location>
        <topology evidence="1 8">Multi-pass membrane protein</topology>
    </subcellularLocation>
</comment>
<sequence length="251" mass="26426">MDYFDPSLLLLSAVIAIAGVARGLSGFGTGMIVVPVAAALYDPVTAVVVVVIIDSLPTLPVAIPVLKIVRWKEVLPVTAGLALFVPVGVFILKNGDPTMLRWLISAVILACAGALWRGWRYRGPRGIPVSFGVGATAGVLSGVASIPGPPAIIYWMASTLPVAIVRANLLALFLLGEFMSIGNLWAAGLFERERVVMGLVTAPIYLAGLLLGSKLYGLASDAAYRRFTFLLIVIAALTTLPLVDRIANTFG</sequence>
<dbReference type="PANTHER" id="PTHR30269:SF37">
    <property type="entry name" value="MEMBRANE TRANSPORTER PROTEIN"/>
    <property type="match status" value="1"/>
</dbReference>
<evidence type="ECO:0000256" key="5">
    <source>
        <dbReference type="ARBA" id="ARBA00022692"/>
    </source>
</evidence>
<keyword evidence="4 8" id="KW-1003">Cell membrane</keyword>
<evidence type="ECO:0000256" key="2">
    <source>
        <dbReference type="ARBA" id="ARBA00009142"/>
    </source>
</evidence>
<evidence type="ECO:0000256" key="7">
    <source>
        <dbReference type="ARBA" id="ARBA00023136"/>
    </source>
</evidence>
<keyword evidence="5 8" id="KW-0812">Transmembrane</keyword>
<protein>
    <recommendedName>
        <fullName evidence="8">Probable membrane transporter protein</fullName>
    </recommendedName>
</protein>
<accession>A0ABY5MJ48</accession>
<name>A0ABY5MJ48_9HYPH</name>
<keyword evidence="7 8" id="KW-0472">Membrane</keyword>
<feature type="transmembrane region" description="Helical" evidence="8">
    <location>
        <begin position="99"/>
        <end position="119"/>
    </location>
</feature>